<name>A0A914Z6P6_9BILA</name>
<organism evidence="2 3">
    <name type="scientific">Panagrolaimus superbus</name>
    <dbReference type="NCBI Taxonomy" id="310955"/>
    <lineage>
        <taxon>Eukaryota</taxon>
        <taxon>Metazoa</taxon>
        <taxon>Ecdysozoa</taxon>
        <taxon>Nematoda</taxon>
        <taxon>Chromadorea</taxon>
        <taxon>Rhabditida</taxon>
        <taxon>Tylenchina</taxon>
        <taxon>Panagrolaimomorpha</taxon>
        <taxon>Panagrolaimoidea</taxon>
        <taxon>Panagrolaimidae</taxon>
        <taxon>Panagrolaimus</taxon>
    </lineage>
</organism>
<accession>A0A914Z6P6</accession>
<dbReference type="Proteomes" id="UP000887577">
    <property type="component" value="Unplaced"/>
</dbReference>
<dbReference type="WBParaSite" id="PSU_v2.g8358.t1">
    <property type="protein sequence ID" value="PSU_v2.g8358.t1"/>
    <property type="gene ID" value="PSU_v2.g8358"/>
</dbReference>
<evidence type="ECO:0000256" key="1">
    <source>
        <dbReference type="SAM" id="MobiDB-lite"/>
    </source>
</evidence>
<sequence length="162" mass="18428">MNPSIIQNRAPTVSVLKDPIHPPRPYGLAPRSAKSYSKSHKTDSLSGRHDLNIKHMVENPLQTLERCKPSVINDEMKKFYPTDGKAHGLDGREIAILCCRISAMFRIIEELIGAAEEKLKKRGVKFDGMVLLLKFLQKAHDYLMSAKCHEYVRSFAIWRPLS</sequence>
<reference evidence="3" key="1">
    <citation type="submission" date="2022-11" db="UniProtKB">
        <authorList>
            <consortium name="WormBaseParasite"/>
        </authorList>
    </citation>
    <scope>IDENTIFICATION</scope>
</reference>
<feature type="compositionally biased region" description="Polar residues" evidence="1">
    <location>
        <begin position="1"/>
        <end position="11"/>
    </location>
</feature>
<evidence type="ECO:0000313" key="2">
    <source>
        <dbReference type="Proteomes" id="UP000887577"/>
    </source>
</evidence>
<protein>
    <submittedName>
        <fullName evidence="3">Uncharacterized protein</fullName>
    </submittedName>
</protein>
<proteinExistence type="predicted"/>
<dbReference type="AlphaFoldDB" id="A0A914Z6P6"/>
<keyword evidence="2" id="KW-1185">Reference proteome</keyword>
<feature type="compositionally biased region" description="Basic and acidic residues" evidence="1">
    <location>
        <begin position="40"/>
        <end position="49"/>
    </location>
</feature>
<evidence type="ECO:0000313" key="3">
    <source>
        <dbReference type="WBParaSite" id="PSU_v2.g8358.t1"/>
    </source>
</evidence>
<feature type="region of interest" description="Disordered" evidence="1">
    <location>
        <begin position="1"/>
        <end position="49"/>
    </location>
</feature>